<dbReference type="Pfam" id="PF00999">
    <property type="entry name" value="Na_H_Exchanger"/>
    <property type="match status" value="1"/>
</dbReference>
<dbReference type="GO" id="GO:0051453">
    <property type="term" value="P:regulation of intracellular pH"/>
    <property type="evidence" value="ECO:0007669"/>
    <property type="project" value="TreeGrafter"/>
</dbReference>
<dbReference type="OrthoDB" id="1738191at2759"/>
<keyword evidence="4" id="KW-0812">Transmembrane</keyword>
<keyword evidence="8" id="KW-0406">Ion transport</keyword>
<dbReference type="PANTHER" id="PTHR10110:SF159">
    <property type="entry name" value="SODIUM_HYDROGEN EXCHANGER 3"/>
    <property type="match status" value="1"/>
</dbReference>
<dbReference type="Proteomes" id="UP000323000">
    <property type="component" value="Chromosome 4"/>
</dbReference>
<evidence type="ECO:0000256" key="1">
    <source>
        <dbReference type="ARBA" id="ARBA00004141"/>
    </source>
</evidence>
<comment type="catalytic activity">
    <reaction evidence="11">
        <text>Na(+)(in) + H(+)(out) = Na(+)(out) + H(+)(in)</text>
        <dbReference type="Rhea" id="RHEA:29419"/>
        <dbReference type="ChEBI" id="CHEBI:15378"/>
        <dbReference type="ChEBI" id="CHEBI:29101"/>
    </reaction>
</comment>
<dbReference type="GO" id="GO:0005886">
    <property type="term" value="C:plasma membrane"/>
    <property type="evidence" value="ECO:0007669"/>
    <property type="project" value="TreeGrafter"/>
</dbReference>
<dbReference type="EMBL" id="VAHF01000004">
    <property type="protein sequence ID" value="TXG63525.1"/>
    <property type="molecule type" value="Genomic_DNA"/>
</dbReference>
<organism evidence="14 15">
    <name type="scientific">Acer yangbiense</name>
    <dbReference type="NCBI Taxonomy" id="1000413"/>
    <lineage>
        <taxon>Eukaryota</taxon>
        <taxon>Viridiplantae</taxon>
        <taxon>Streptophyta</taxon>
        <taxon>Embryophyta</taxon>
        <taxon>Tracheophyta</taxon>
        <taxon>Spermatophyta</taxon>
        <taxon>Magnoliopsida</taxon>
        <taxon>eudicotyledons</taxon>
        <taxon>Gunneridae</taxon>
        <taxon>Pentapetalae</taxon>
        <taxon>rosids</taxon>
        <taxon>malvids</taxon>
        <taxon>Sapindales</taxon>
        <taxon>Sapindaceae</taxon>
        <taxon>Hippocastanoideae</taxon>
        <taxon>Acereae</taxon>
        <taxon>Acer</taxon>
    </lineage>
</organism>
<reference evidence="15" key="1">
    <citation type="journal article" date="2019" name="Gigascience">
        <title>De novo genome assembly of the endangered Acer yangbiense, a plant species with extremely small populations endemic to Yunnan Province, China.</title>
        <authorList>
            <person name="Yang J."/>
            <person name="Wariss H.M."/>
            <person name="Tao L."/>
            <person name="Zhang R."/>
            <person name="Yun Q."/>
            <person name="Hollingsworth P."/>
            <person name="Dao Z."/>
            <person name="Luo G."/>
            <person name="Guo H."/>
            <person name="Ma Y."/>
            <person name="Sun W."/>
        </authorList>
    </citation>
    <scope>NUCLEOTIDE SEQUENCE [LARGE SCALE GENOMIC DNA]</scope>
    <source>
        <strain evidence="15">cv. Malutang</strain>
    </source>
</reference>
<evidence type="ECO:0000256" key="11">
    <source>
        <dbReference type="ARBA" id="ARBA00047524"/>
    </source>
</evidence>
<evidence type="ECO:0000256" key="8">
    <source>
        <dbReference type="ARBA" id="ARBA00023065"/>
    </source>
</evidence>
<keyword evidence="6" id="KW-1133">Transmembrane helix</keyword>
<evidence type="ECO:0000256" key="5">
    <source>
        <dbReference type="ARBA" id="ARBA00022958"/>
    </source>
</evidence>
<evidence type="ECO:0000259" key="13">
    <source>
        <dbReference type="Pfam" id="PF00999"/>
    </source>
</evidence>
<gene>
    <name evidence="14" type="ORF">EZV62_010519</name>
</gene>
<feature type="domain" description="Cation/H+ exchanger transmembrane" evidence="13">
    <location>
        <begin position="13"/>
        <end position="94"/>
    </location>
</feature>
<comment type="caution">
    <text evidence="14">The sequence shown here is derived from an EMBL/GenBank/DDBJ whole genome shotgun (WGS) entry which is preliminary data.</text>
</comment>
<dbReference type="AlphaFoldDB" id="A0A5C7I340"/>
<keyword evidence="2" id="KW-0813">Transport</keyword>
<proteinExistence type="predicted"/>
<dbReference type="GO" id="GO:0015385">
    <property type="term" value="F:sodium:proton antiporter activity"/>
    <property type="evidence" value="ECO:0007669"/>
    <property type="project" value="InterPro"/>
</dbReference>
<evidence type="ECO:0000256" key="10">
    <source>
        <dbReference type="ARBA" id="ARBA00023201"/>
    </source>
</evidence>
<keyword evidence="7" id="KW-0915">Sodium</keyword>
<comment type="subcellular location">
    <subcellularLocation>
        <location evidence="1">Membrane</location>
        <topology evidence="1">Multi-pass membrane protein</topology>
    </subcellularLocation>
</comment>
<keyword evidence="9" id="KW-0472">Membrane</keyword>
<evidence type="ECO:0000256" key="4">
    <source>
        <dbReference type="ARBA" id="ARBA00022692"/>
    </source>
</evidence>
<evidence type="ECO:0000256" key="3">
    <source>
        <dbReference type="ARBA" id="ARBA00022538"/>
    </source>
</evidence>
<evidence type="ECO:0000313" key="14">
    <source>
        <dbReference type="EMBL" id="TXG63525.1"/>
    </source>
</evidence>
<evidence type="ECO:0000256" key="6">
    <source>
        <dbReference type="ARBA" id="ARBA00022989"/>
    </source>
</evidence>
<evidence type="ECO:0000256" key="12">
    <source>
        <dbReference type="ARBA" id="ARBA00047912"/>
    </source>
</evidence>
<sequence length="184" mass="20826">MCSLCFNYLRILTLSATDSVCTLQVLNQEETPLLYSLVFGEGVVNDVTSVVLCNVGLLSAYMMKNLCFGSPWKSIGVSLILLGLILVGRVASVFPLSCLSNLPKKLQNGGLGSYEVLYLLHLRTVRIFPYERFNLEYSLLKNIVFRVILFRYENTPEMLILECDDFQVFGLLTMTFVRLMMLPQ</sequence>
<accession>A0A5C7I340</accession>
<evidence type="ECO:0000256" key="9">
    <source>
        <dbReference type="ARBA" id="ARBA00023136"/>
    </source>
</evidence>
<dbReference type="InterPro" id="IPR018422">
    <property type="entry name" value="Cation/H_exchanger_CPA1"/>
</dbReference>
<keyword evidence="10" id="KW-0739">Sodium transport</keyword>
<evidence type="ECO:0000256" key="7">
    <source>
        <dbReference type="ARBA" id="ARBA00023053"/>
    </source>
</evidence>
<keyword evidence="5" id="KW-0630">Potassium</keyword>
<evidence type="ECO:0000313" key="15">
    <source>
        <dbReference type="Proteomes" id="UP000323000"/>
    </source>
</evidence>
<dbReference type="Gene3D" id="6.10.140.1330">
    <property type="match status" value="1"/>
</dbReference>
<comment type="catalytic activity">
    <reaction evidence="12">
        <text>K(+)(in) + H(+)(out) = K(+)(out) + H(+)(in)</text>
        <dbReference type="Rhea" id="RHEA:29467"/>
        <dbReference type="ChEBI" id="CHEBI:15378"/>
        <dbReference type="ChEBI" id="CHEBI:29103"/>
    </reaction>
</comment>
<dbReference type="GO" id="GO:0098719">
    <property type="term" value="P:sodium ion import across plasma membrane"/>
    <property type="evidence" value="ECO:0007669"/>
    <property type="project" value="TreeGrafter"/>
</dbReference>
<evidence type="ECO:0000256" key="2">
    <source>
        <dbReference type="ARBA" id="ARBA00022448"/>
    </source>
</evidence>
<keyword evidence="3" id="KW-0633">Potassium transport</keyword>
<dbReference type="InterPro" id="IPR006153">
    <property type="entry name" value="Cation/H_exchanger_TM"/>
</dbReference>
<dbReference type="PANTHER" id="PTHR10110">
    <property type="entry name" value="SODIUM/HYDROGEN EXCHANGER"/>
    <property type="match status" value="1"/>
</dbReference>
<protein>
    <recommendedName>
        <fullName evidence="13">Cation/H+ exchanger transmembrane domain-containing protein</fullName>
    </recommendedName>
</protein>
<keyword evidence="15" id="KW-1185">Reference proteome</keyword>
<dbReference type="GO" id="GO:0015386">
    <property type="term" value="F:potassium:proton antiporter activity"/>
    <property type="evidence" value="ECO:0007669"/>
    <property type="project" value="TreeGrafter"/>
</dbReference>
<name>A0A5C7I340_9ROSI</name>